<evidence type="ECO:0000256" key="1">
    <source>
        <dbReference type="ARBA" id="ARBA00023122"/>
    </source>
</evidence>
<dbReference type="AlphaFoldDB" id="A0A0F6W1U4"/>
<dbReference type="InterPro" id="IPR051257">
    <property type="entry name" value="Diverse_CBS-Domain"/>
</dbReference>
<protein>
    <submittedName>
        <fullName evidence="4">CBS domain protein</fullName>
    </submittedName>
</protein>
<organism evidence="4 5">
    <name type="scientific">Sandaracinus amylolyticus</name>
    <dbReference type="NCBI Taxonomy" id="927083"/>
    <lineage>
        <taxon>Bacteria</taxon>
        <taxon>Pseudomonadati</taxon>
        <taxon>Myxococcota</taxon>
        <taxon>Polyangia</taxon>
        <taxon>Polyangiales</taxon>
        <taxon>Sandaracinaceae</taxon>
        <taxon>Sandaracinus</taxon>
    </lineage>
</organism>
<dbReference type="InterPro" id="IPR046342">
    <property type="entry name" value="CBS_dom_sf"/>
</dbReference>
<dbReference type="KEGG" id="samy:DB32_002422"/>
<proteinExistence type="predicted"/>
<dbReference type="SUPFAM" id="SSF54631">
    <property type="entry name" value="CBS-domain pair"/>
    <property type="match status" value="1"/>
</dbReference>
<dbReference type="Proteomes" id="UP000034883">
    <property type="component" value="Chromosome"/>
</dbReference>
<evidence type="ECO:0000313" key="5">
    <source>
        <dbReference type="Proteomes" id="UP000034883"/>
    </source>
</evidence>
<accession>A0A0F6W1U4</accession>
<dbReference type="PROSITE" id="PS51371">
    <property type="entry name" value="CBS"/>
    <property type="match status" value="2"/>
</dbReference>
<keyword evidence="1 2" id="KW-0129">CBS domain</keyword>
<dbReference type="OrthoDB" id="9802114at2"/>
<gene>
    <name evidence="4" type="ORF">DB32_002422</name>
</gene>
<dbReference type="RefSeq" id="WP_053232531.1">
    <property type="nucleotide sequence ID" value="NZ_CP011125.1"/>
</dbReference>
<evidence type="ECO:0000259" key="3">
    <source>
        <dbReference type="PROSITE" id="PS51371"/>
    </source>
</evidence>
<dbReference type="STRING" id="927083.DB32_002422"/>
<feature type="domain" description="CBS" evidence="3">
    <location>
        <begin position="7"/>
        <end position="63"/>
    </location>
</feature>
<name>A0A0F6W1U4_9BACT</name>
<reference evidence="4 5" key="1">
    <citation type="submission" date="2015-03" db="EMBL/GenBank/DDBJ databases">
        <title>Genome assembly of Sandaracinus amylolyticus DSM 53668.</title>
        <authorList>
            <person name="Sharma G."/>
            <person name="Subramanian S."/>
        </authorList>
    </citation>
    <scope>NUCLEOTIDE SEQUENCE [LARGE SCALE GENOMIC DNA]</scope>
    <source>
        <strain evidence="4 5">DSM 53668</strain>
    </source>
</reference>
<dbReference type="EMBL" id="CP011125">
    <property type="protein sequence ID" value="AKF05273.1"/>
    <property type="molecule type" value="Genomic_DNA"/>
</dbReference>
<evidence type="ECO:0000256" key="2">
    <source>
        <dbReference type="PROSITE-ProRule" id="PRU00703"/>
    </source>
</evidence>
<dbReference type="InterPro" id="IPR000644">
    <property type="entry name" value="CBS_dom"/>
</dbReference>
<dbReference type="PANTHER" id="PTHR43080:SF2">
    <property type="entry name" value="CBS DOMAIN-CONTAINING PROTEIN"/>
    <property type="match status" value="1"/>
</dbReference>
<dbReference type="PANTHER" id="PTHR43080">
    <property type="entry name" value="CBS DOMAIN-CONTAINING PROTEIN CBSX3, MITOCHONDRIAL"/>
    <property type="match status" value="1"/>
</dbReference>
<keyword evidence="5" id="KW-1185">Reference proteome</keyword>
<evidence type="ECO:0000313" key="4">
    <source>
        <dbReference type="EMBL" id="AKF05273.1"/>
    </source>
</evidence>
<feature type="domain" description="CBS" evidence="3">
    <location>
        <begin position="72"/>
        <end position="132"/>
    </location>
</feature>
<dbReference type="Gene3D" id="3.10.580.10">
    <property type="entry name" value="CBS-domain"/>
    <property type="match status" value="1"/>
</dbReference>
<dbReference type="SMART" id="SM00116">
    <property type="entry name" value="CBS"/>
    <property type="match status" value="2"/>
</dbReference>
<dbReference type="Pfam" id="PF00571">
    <property type="entry name" value="CBS"/>
    <property type="match status" value="2"/>
</dbReference>
<sequence>MRVEEVMSTPVRTVAPGDTLHDATREMWRHGCGALAVIDGNRVVGMLTDRDVCLAAFIQEERLDALRVESAMTPVVFCCRTSESLRHAEAAMRDHHVRRLPVLDDQDRLVGMLSIDDLAVAAALRQWGGDDALSSTEIAGTFASVAAPRAMDLQARALAEEE</sequence>